<organism evidence="2 3">
    <name type="scientific">Sphingomonas longa</name>
    <dbReference type="NCBI Taxonomy" id="2778730"/>
    <lineage>
        <taxon>Bacteria</taxon>
        <taxon>Pseudomonadati</taxon>
        <taxon>Pseudomonadota</taxon>
        <taxon>Alphaproteobacteria</taxon>
        <taxon>Sphingomonadales</taxon>
        <taxon>Sphingomonadaceae</taxon>
        <taxon>Sphingomonas</taxon>
    </lineage>
</organism>
<feature type="chain" id="PRO_5045755965" description="Outer membrane protein beta-barrel domain-containing protein" evidence="1">
    <location>
        <begin position="23"/>
        <end position="250"/>
    </location>
</feature>
<evidence type="ECO:0000256" key="1">
    <source>
        <dbReference type="SAM" id="SignalP"/>
    </source>
</evidence>
<dbReference type="Gene3D" id="2.40.160.20">
    <property type="match status" value="1"/>
</dbReference>
<keyword evidence="1" id="KW-0732">Signal</keyword>
<feature type="signal peptide" evidence="1">
    <location>
        <begin position="1"/>
        <end position="22"/>
    </location>
</feature>
<evidence type="ECO:0000313" key="3">
    <source>
        <dbReference type="Proteomes" id="UP000763641"/>
    </source>
</evidence>
<evidence type="ECO:0000313" key="2">
    <source>
        <dbReference type="EMBL" id="MBM6577161.1"/>
    </source>
</evidence>
<keyword evidence="3" id="KW-1185">Reference proteome</keyword>
<dbReference type="EMBL" id="JAFEMC010000003">
    <property type="protein sequence ID" value="MBM6577161.1"/>
    <property type="molecule type" value="Genomic_DNA"/>
</dbReference>
<sequence length="250" mass="26277">MGMWNARAALAAMMMVSGAAVAGGADAQTFVDVFAGRAWPEKTAATLTADEARINGQIVPADLRVEIETLRPTRSDIYGARVGHWFGAFGVAVDAATLDPDVKQQTIRATANLRLDERLFGEEVVIDPGRSVAVDIPRLTVPMTATIAALAMVRVPAGGIEPYAFAGPAYLITDSDIGGNWGLRAGGGAKLMLTRWIGVFAEYRYTRVAADAIAGRIGGEIAGQTGTTGDIRIDLNIRNHSAVGGVSFAF</sequence>
<dbReference type="Proteomes" id="UP000763641">
    <property type="component" value="Unassembled WGS sequence"/>
</dbReference>
<dbReference type="InterPro" id="IPR011250">
    <property type="entry name" value="OMP/PagP_B-barrel"/>
</dbReference>
<dbReference type="RefSeq" id="WP_204199258.1">
    <property type="nucleotide sequence ID" value="NZ_JAFEMC010000003.1"/>
</dbReference>
<dbReference type="SUPFAM" id="SSF56925">
    <property type="entry name" value="OMPA-like"/>
    <property type="match status" value="1"/>
</dbReference>
<proteinExistence type="predicted"/>
<comment type="caution">
    <text evidence="2">The sequence shown here is derived from an EMBL/GenBank/DDBJ whole genome shotgun (WGS) entry which is preliminary data.</text>
</comment>
<accession>A0ABS2D8B4</accession>
<name>A0ABS2D8B4_9SPHN</name>
<gene>
    <name evidence="2" type="ORF">ILT43_12335</name>
</gene>
<protein>
    <recommendedName>
        <fullName evidence="4">Outer membrane protein beta-barrel domain-containing protein</fullName>
    </recommendedName>
</protein>
<reference evidence="2 3" key="1">
    <citation type="submission" date="2020-12" db="EMBL/GenBank/DDBJ databases">
        <title>Sphingomonas sp.</title>
        <authorList>
            <person name="Kim M.K."/>
        </authorList>
    </citation>
    <scope>NUCLEOTIDE SEQUENCE [LARGE SCALE GENOMIC DNA]</scope>
    <source>
        <strain evidence="2 3">BT552</strain>
    </source>
</reference>
<evidence type="ECO:0008006" key="4">
    <source>
        <dbReference type="Google" id="ProtNLM"/>
    </source>
</evidence>